<reference evidence="3 4" key="1">
    <citation type="journal article" date="2013" name="PLoS Genet.">
        <title>The genome and development-dependent transcriptomes of Pyronema confluens: a window into fungal evolution.</title>
        <authorList>
            <person name="Traeger S."/>
            <person name="Altegoer F."/>
            <person name="Freitag M."/>
            <person name="Gabaldon T."/>
            <person name="Kempken F."/>
            <person name="Kumar A."/>
            <person name="Marcet-Houben M."/>
            <person name="Poggeler S."/>
            <person name="Stajich J.E."/>
            <person name="Nowrousian M."/>
        </authorList>
    </citation>
    <scope>NUCLEOTIDE SEQUENCE [LARGE SCALE GENOMIC DNA]</scope>
    <source>
        <strain evidence="4">CBS 100304</strain>
        <tissue evidence="3">Vegetative mycelium</tissue>
    </source>
</reference>
<evidence type="ECO:0000313" key="3">
    <source>
        <dbReference type="EMBL" id="CCX33284.1"/>
    </source>
</evidence>
<evidence type="ECO:0000256" key="1">
    <source>
        <dbReference type="ARBA" id="ARBA00022737"/>
    </source>
</evidence>
<evidence type="ECO:0000313" key="4">
    <source>
        <dbReference type="Proteomes" id="UP000018144"/>
    </source>
</evidence>
<dbReference type="Proteomes" id="UP000018144">
    <property type="component" value="Unassembled WGS sequence"/>
</dbReference>
<dbReference type="AlphaFoldDB" id="U4LMF2"/>
<name>U4LMF2_PYROM</name>
<dbReference type="SUPFAM" id="SSF48403">
    <property type="entry name" value="Ankyrin repeat"/>
    <property type="match status" value="1"/>
</dbReference>
<proteinExistence type="predicted"/>
<keyword evidence="2" id="KW-0040">ANK repeat</keyword>
<dbReference type="Gene3D" id="1.25.40.20">
    <property type="entry name" value="Ankyrin repeat-containing domain"/>
    <property type="match status" value="2"/>
</dbReference>
<organism evidence="3 4">
    <name type="scientific">Pyronema omphalodes (strain CBS 100304)</name>
    <name type="common">Pyronema confluens</name>
    <dbReference type="NCBI Taxonomy" id="1076935"/>
    <lineage>
        <taxon>Eukaryota</taxon>
        <taxon>Fungi</taxon>
        <taxon>Dikarya</taxon>
        <taxon>Ascomycota</taxon>
        <taxon>Pezizomycotina</taxon>
        <taxon>Pezizomycetes</taxon>
        <taxon>Pezizales</taxon>
        <taxon>Pyronemataceae</taxon>
        <taxon>Pyronema</taxon>
    </lineage>
</organism>
<dbReference type="PANTHER" id="PTHR24189:SF50">
    <property type="entry name" value="ANKYRIN REPEAT AND SOCS BOX PROTEIN 2"/>
    <property type="match status" value="1"/>
</dbReference>
<keyword evidence="4" id="KW-1185">Reference proteome</keyword>
<dbReference type="PANTHER" id="PTHR24189">
    <property type="entry name" value="MYOTROPHIN"/>
    <property type="match status" value="1"/>
</dbReference>
<keyword evidence="1" id="KW-0677">Repeat</keyword>
<dbReference type="InterPro" id="IPR050745">
    <property type="entry name" value="Multifunctional_regulatory"/>
</dbReference>
<dbReference type="EMBL" id="HF936042">
    <property type="protein sequence ID" value="CCX33284.1"/>
    <property type="molecule type" value="Genomic_DNA"/>
</dbReference>
<dbReference type="InterPro" id="IPR036770">
    <property type="entry name" value="Ankyrin_rpt-contain_sf"/>
</dbReference>
<dbReference type="OrthoDB" id="341259at2759"/>
<evidence type="ECO:0000256" key="2">
    <source>
        <dbReference type="ARBA" id="ARBA00023043"/>
    </source>
</evidence>
<dbReference type="InterPro" id="IPR002110">
    <property type="entry name" value="Ankyrin_rpt"/>
</dbReference>
<dbReference type="OMA" id="LMWASPP"/>
<accession>U4LMF2</accession>
<dbReference type="Pfam" id="PF12796">
    <property type="entry name" value="Ank_2"/>
    <property type="match status" value="1"/>
</dbReference>
<sequence length="134" mass="14936">MFSLFSCENSCEDVVKLLLSREDIEVNAKDNDGKTELKFACDNGREGAVELLLAREDVEVNAKDTFGTTALMWASPPARFANREPISSPLLDWKDIDVDAKDNDGNTAPTHAVSRHHDGIAKQIRQFMDEQKVV</sequence>
<gene>
    <name evidence="3" type="ORF">PCON_14324</name>
</gene>
<protein>
    <submittedName>
        <fullName evidence="3">Similar to Putative ankyrin repeat protein RBE_0317 acc. no. Q1RJR6</fullName>
    </submittedName>
</protein>